<keyword evidence="2" id="KW-1185">Reference proteome</keyword>
<sequence length="293" mass="33144">MKKILTLFYLCPLFLSAQLQNLDFEDWQTDTKLNYWQCGVIFGENDSFSEHFYFGNNADAHHNNYALTLGMWYFYVKDAAIQRAPISYLPEKLTGYYKYTENLLEKEGEYVVDTAQVNVFLTKWDPAISQRDTIGIGELKLGEEQLNYQLFEVAIEYDDITQEPDSIAVILDPSLINRKGSIIGGVGSGWQADISGDGSSSFFTIDYLSLEGDVLTNTSYEKSQIVMYPNPSSEEIFISTYSGEIAIYDILGKKVLAKTITENQAINIATLSKGVYFLKLAGQNSIVRKFIKK</sequence>
<dbReference type="EMBL" id="CABVMM010000011">
    <property type="protein sequence ID" value="VVV01552.1"/>
    <property type="molecule type" value="Genomic_DNA"/>
</dbReference>
<organism evidence="1 2">
    <name type="scientific">Mesonia oceanica</name>
    <dbReference type="NCBI Taxonomy" id="2687242"/>
    <lineage>
        <taxon>Bacteria</taxon>
        <taxon>Pseudomonadati</taxon>
        <taxon>Bacteroidota</taxon>
        <taxon>Flavobacteriia</taxon>
        <taxon>Flavobacteriales</taxon>
        <taxon>Flavobacteriaceae</taxon>
        <taxon>Mesonia</taxon>
    </lineage>
</organism>
<evidence type="ECO:0000313" key="1">
    <source>
        <dbReference type="EMBL" id="VVV01552.1"/>
    </source>
</evidence>
<name>A0AC61YAM1_9FLAO</name>
<reference evidence="1" key="1">
    <citation type="submission" date="2019-09" db="EMBL/GenBank/DDBJ databases">
        <authorList>
            <person name="Rodrigo-Torres L."/>
            <person name="Arahal R. D."/>
            <person name="Lucena T."/>
        </authorList>
    </citation>
    <scope>NUCLEOTIDE SEQUENCE</scope>
    <source>
        <strain evidence="1">ISS653</strain>
    </source>
</reference>
<accession>A0AC61YAM1</accession>
<proteinExistence type="predicted"/>
<comment type="caution">
    <text evidence="1">The sequence shown here is derived from an EMBL/GenBank/DDBJ whole genome shotgun (WGS) entry which is preliminary data.</text>
</comment>
<protein>
    <submittedName>
        <fullName evidence="1">Uncharacterized protein</fullName>
    </submittedName>
</protein>
<evidence type="ECO:0000313" key="2">
    <source>
        <dbReference type="Proteomes" id="UP000356253"/>
    </source>
</evidence>
<dbReference type="Proteomes" id="UP000356253">
    <property type="component" value="Unassembled WGS sequence"/>
</dbReference>
<gene>
    <name evidence="1" type="ORF">FVB9532_02844</name>
</gene>